<dbReference type="RefSeq" id="WP_343251418.1">
    <property type="nucleotide sequence ID" value="NZ_HG937516.1"/>
</dbReference>
<evidence type="ECO:0000313" key="15">
    <source>
        <dbReference type="Proteomes" id="UP000261764"/>
    </source>
</evidence>
<dbReference type="HAMAP" id="MF_00974">
    <property type="entry name" value="DNA_primase_DnaG"/>
    <property type="match status" value="1"/>
</dbReference>
<keyword evidence="6 12" id="KW-0479">Metal-binding</keyword>
<comment type="cofactor">
    <cofactor evidence="12">
        <name>Zn(2+)</name>
        <dbReference type="ChEBI" id="CHEBI:29105"/>
    </cofactor>
    <text evidence="12">Binds 1 zinc ion per monomer.</text>
</comment>
<dbReference type="InterPro" id="IPR037068">
    <property type="entry name" value="DNA_primase_core_N_sf"/>
</dbReference>
<keyword evidence="3 12" id="KW-0808">Transferase</keyword>
<dbReference type="GO" id="GO:0006269">
    <property type="term" value="P:DNA replication, synthesis of primer"/>
    <property type="evidence" value="ECO:0007669"/>
    <property type="project" value="UniProtKB-UniRule"/>
</dbReference>
<dbReference type="GO" id="GO:0003677">
    <property type="term" value="F:DNA binding"/>
    <property type="evidence" value="ECO:0007669"/>
    <property type="project" value="UniProtKB-KW"/>
</dbReference>
<comment type="domain">
    <text evidence="12">Contains an N-terminal zinc-binding domain, a central core domain that contains the primase activity, and a C-terminal DnaB-binding domain.</text>
</comment>
<evidence type="ECO:0000256" key="8">
    <source>
        <dbReference type="ARBA" id="ARBA00022833"/>
    </source>
</evidence>
<dbReference type="AlphaFoldDB" id="A0A292IJA9"/>
<dbReference type="GO" id="GO:0003899">
    <property type="term" value="F:DNA-directed RNA polymerase activity"/>
    <property type="evidence" value="ECO:0007669"/>
    <property type="project" value="UniProtKB-UniRule"/>
</dbReference>
<dbReference type="SMART" id="SM00400">
    <property type="entry name" value="ZnF_CHCC"/>
    <property type="match status" value="1"/>
</dbReference>
<dbReference type="EC" id="2.7.7.101" evidence="12"/>
<dbReference type="GO" id="GO:1990077">
    <property type="term" value="C:primosome complex"/>
    <property type="evidence" value="ECO:0007669"/>
    <property type="project" value="UniProtKB-KW"/>
</dbReference>
<keyword evidence="9" id="KW-0460">Magnesium</keyword>
<dbReference type="InterPro" id="IPR006295">
    <property type="entry name" value="DNA_primase_DnaG"/>
</dbReference>
<dbReference type="InterPro" id="IPR030846">
    <property type="entry name" value="DnaG_bac"/>
</dbReference>
<dbReference type="PROSITE" id="PS50880">
    <property type="entry name" value="TOPRIM"/>
    <property type="match status" value="1"/>
</dbReference>
<evidence type="ECO:0000256" key="12">
    <source>
        <dbReference type="HAMAP-Rule" id="MF_00974"/>
    </source>
</evidence>
<dbReference type="PANTHER" id="PTHR30313:SF2">
    <property type="entry name" value="DNA PRIMASE"/>
    <property type="match status" value="1"/>
</dbReference>
<keyword evidence="8 12" id="KW-0862">Zinc</keyword>
<evidence type="ECO:0000256" key="7">
    <source>
        <dbReference type="ARBA" id="ARBA00022771"/>
    </source>
</evidence>
<dbReference type="GO" id="GO:0005737">
    <property type="term" value="C:cytoplasm"/>
    <property type="evidence" value="ECO:0007669"/>
    <property type="project" value="TreeGrafter"/>
</dbReference>
<keyword evidence="15" id="KW-1185">Reference proteome</keyword>
<dbReference type="KEGG" id="mamp:MAMA39_06710"/>
<accession>A0A292IJA9</accession>
<comment type="subunit">
    <text evidence="12">Monomer. Interacts with DnaB.</text>
</comment>
<dbReference type="SMART" id="SM00493">
    <property type="entry name" value="TOPRIM"/>
    <property type="match status" value="1"/>
</dbReference>
<dbReference type="InterPro" id="IPR013264">
    <property type="entry name" value="DNAG_N"/>
</dbReference>
<dbReference type="EMBL" id="HG937516">
    <property type="protein sequence ID" value="CDN40788.1"/>
    <property type="molecule type" value="Genomic_DNA"/>
</dbReference>
<evidence type="ECO:0000313" key="14">
    <source>
        <dbReference type="EMBL" id="CDN40788.1"/>
    </source>
</evidence>
<evidence type="ECO:0000259" key="13">
    <source>
        <dbReference type="PROSITE" id="PS50880"/>
    </source>
</evidence>
<dbReference type="Gene3D" id="3.90.980.10">
    <property type="entry name" value="DNA primase, catalytic core, N-terminal domain"/>
    <property type="match status" value="1"/>
</dbReference>
<keyword evidence="2 12" id="KW-0639">Primosome</keyword>
<evidence type="ECO:0000256" key="3">
    <source>
        <dbReference type="ARBA" id="ARBA00022679"/>
    </source>
</evidence>
<name>A0A292IJA9_9MOLU</name>
<dbReference type="Pfam" id="PF01807">
    <property type="entry name" value="Zn_ribbon_DnaG"/>
    <property type="match status" value="1"/>
</dbReference>
<dbReference type="GO" id="GO:0000428">
    <property type="term" value="C:DNA-directed RNA polymerase complex"/>
    <property type="evidence" value="ECO:0007669"/>
    <property type="project" value="UniProtKB-KW"/>
</dbReference>
<feature type="domain" description="Toprim" evidence="13">
    <location>
        <begin position="260"/>
        <end position="343"/>
    </location>
</feature>
<dbReference type="Gene3D" id="3.40.1360.10">
    <property type="match status" value="1"/>
</dbReference>
<dbReference type="GO" id="GO:0008270">
    <property type="term" value="F:zinc ion binding"/>
    <property type="evidence" value="ECO:0007669"/>
    <property type="project" value="UniProtKB-UniRule"/>
</dbReference>
<comment type="similarity">
    <text evidence="12">Belongs to the DnaG primase family.</text>
</comment>
<dbReference type="InterPro" id="IPR036977">
    <property type="entry name" value="DNA_primase_Znf_CHC2"/>
</dbReference>
<dbReference type="Gene3D" id="3.90.580.10">
    <property type="entry name" value="Zinc finger, CHC2-type domain"/>
    <property type="match status" value="1"/>
</dbReference>
<dbReference type="NCBIfam" id="TIGR01391">
    <property type="entry name" value="dnaG"/>
    <property type="match status" value="1"/>
</dbReference>
<evidence type="ECO:0000256" key="9">
    <source>
        <dbReference type="ARBA" id="ARBA00022842"/>
    </source>
</evidence>
<keyword evidence="5 12" id="KW-0235">DNA replication</keyword>
<dbReference type="InterPro" id="IPR006171">
    <property type="entry name" value="TOPRIM_dom"/>
</dbReference>
<dbReference type="PANTHER" id="PTHR30313">
    <property type="entry name" value="DNA PRIMASE"/>
    <property type="match status" value="1"/>
</dbReference>
<dbReference type="Pfam" id="PF08275">
    <property type="entry name" value="DNAG_N"/>
    <property type="match status" value="1"/>
</dbReference>
<dbReference type="InterPro" id="IPR050219">
    <property type="entry name" value="DnaG_primase"/>
</dbReference>
<evidence type="ECO:0000256" key="10">
    <source>
        <dbReference type="ARBA" id="ARBA00023125"/>
    </source>
</evidence>
<protein>
    <recommendedName>
        <fullName evidence="12">DNA primase</fullName>
        <ecNumber evidence="12">2.7.7.101</ecNumber>
    </recommendedName>
</protein>
<feature type="zinc finger region" description="CHC2-type" evidence="12">
    <location>
        <begin position="39"/>
        <end position="63"/>
    </location>
</feature>
<sequence length="640" mass="74514">MNNKNFDILIAIKSQADIVNVIGHYLKLEKKGNSYIALCPFHNDQHASLSVSPKKQLFNCFSCNTKGDVFKFVKDFKTISFMQAVQEVAQIVNVDESLLKRLKHTDQNFEKYQKYYEINELALRFFKINLWNKNEVEANAYLKKRHLSSAILEQFEIGYATNKKNALILFLSEIQKQASISPSEMKYIGLINPLDDNKDFFINRIIFPIRDNKGNLVGFSGRTISEVEPTKYLNTGSTPIFQKENILYNYYRAANLDNLTNLYVCEGYLDVIALHRVNIKNCIALMGVNLSQSHLETLKRTRNLKEIILCLDNDNAGINATISIAKTLLVNKINFKIVKPFAAQYKDCDDLVNNCEPKKVIEIISSHVDYFTYLIEIWKKNVKNPTPSEILNTATKVLVEIKKYADKLIQNEYVKTLASSLNLNYDDLLNKLHEINIDQVAKEPSVSQTTDAIDSFPVNQNHFDKTNTLKTIKVFQNITNQIFMDEIKLVTLFYFHKKAIDDFDNFSQFIFSNGFFSKLLVKLKVFYLEKEHITWHEFENLINQTENSHKINIDILKSLFKKAIWNFKLQKDQEYDKKDMYKLIYTIMINANTRELLQLTLNLNPNDPESSSNYLENYKNFQATKKYINCLFEKYNSYFS</sequence>
<gene>
    <name evidence="12" type="primary">dnaG</name>
    <name evidence="14" type="ORF">MAMA39_06710</name>
</gene>
<keyword evidence="7 12" id="KW-0863">Zinc-finger</keyword>
<evidence type="ECO:0000256" key="2">
    <source>
        <dbReference type="ARBA" id="ARBA00022515"/>
    </source>
</evidence>
<dbReference type="InterPro" id="IPR002694">
    <property type="entry name" value="Znf_CHC2"/>
</dbReference>
<keyword evidence="1 12" id="KW-0240">DNA-directed RNA polymerase</keyword>
<dbReference type="CDD" id="cd03364">
    <property type="entry name" value="TOPRIM_DnaG_primases"/>
    <property type="match status" value="1"/>
</dbReference>
<evidence type="ECO:0000256" key="5">
    <source>
        <dbReference type="ARBA" id="ARBA00022705"/>
    </source>
</evidence>
<proteinExistence type="inferred from homology"/>
<evidence type="ECO:0000256" key="6">
    <source>
        <dbReference type="ARBA" id="ARBA00022723"/>
    </source>
</evidence>
<dbReference type="SUPFAM" id="SSF57783">
    <property type="entry name" value="Zinc beta-ribbon"/>
    <property type="match status" value="1"/>
</dbReference>
<dbReference type="InterPro" id="IPR034151">
    <property type="entry name" value="TOPRIM_DnaG_bac"/>
</dbReference>
<dbReference type="Pfam" id="PF13155">
    <property type="entry name" value="Toprim_2"/>
    <property type="match status" value="1"/>
</dbReference>
<comment type="catalytic activity">
    <reaction evidence="12">
        <text>ssDNA + n NTP = ssDNA/pppN(pN)n-1 hybrid + (n-1) diphosphate.</text>
        <dbReference type="EC" id="2.7.7.101"/>
    </reaction>
</comment>
<comment type="function">
    <text evidence="12">RNA polymerase that catalyzes the synthesis of short RNA molecules used as primers for DNA polymerase during DNA replication.</text>
</comment>
<evidence type="ECO:0000256" key="4">
    <source>
        <dbReference type="ARBA" id="ARBA00022695"/>
    </source>
</evidence>
<dbReference type="SUPFAM" id="SSF56731">
    <property type="entry name" value="DNA primase core"/>
    <property type="match status" value="1"/>
</dbReference>
<keyword evidence="4 12" id="KW-0548">Nucleotidyltransferase</keyword>
<organism evidence="14 15">
    <name type="scientific">Mycoplasma amphoriforme A39</name>
    <dbReference type="NCBI Taxonomy" id="572419"/>
    <lineage>
        <taxon>Bacteria</taxon>
        <taxon>Bacillati</taxon>
        <taxon>Mycoplasmatota</taxon>
        <taxon>Mollicutes</taxon>
        <taxon>Mycoplasmataceae</taxon>
        <taxon>Mycoplasma</taxon>
    </lineage>
</organism>
<keyword evidence="10 12" id="KW-0238">DNA-binding</keyword>
<evidence type="ECO:0000256" key="11">
    <source>
        <dbReference type="ARBA" id="ARBA00023163"/>
    </source>
</evidence>
<keyword evidence="11 12" id="KW-0804">Transcription</keyword>
<evidence type="ECO:0000256" key="1">
    <source>
        <dbReference type="ARBA" id="ARBA00022478"/>
    </source>
</evidence>
<dbReference type="Proteomes" id="UP000261764">
    <property type="component" value="Chromosome I"/>
</dbReference>
<reference evidence="14 15" key="1">
    <citation type="journal article" date="2015" name="Clin. Infect. Dis.">
        <title>Genomic Investigations unmask Mycoplasma amphoriforme, a new respiratory pathogen.</title>
        <authorList>
            <person name="Gillespie S.H."/>
            <person name="Ling C.L."/>
            <person name="Oravcova K."/>
            <person name="Pinheiro M."/>
            <person name="Wells L."/>
            <person name="Bryant J.M."/>
            <person name="McHugh T.D."/>
            <person name="Bebear C."/>
            <person name="Webster D."/>
            <person name="Harris S.R."/>
            <person name="Seth-Smith H.M."/>
            <person name="Thomson N.R."/>
        </authorList>
    </citation>
    <scope>NUCLEOTIDE SEQUENCE [LARGE SCALE GENOMIC DNA]</scope>
    <source>
        <strain evidence="14 15">A39</strain>
    </source>
</reference>